<geneLocation type="plasmid" evidence="1 2">
    <name>unnamed</name>
</geneLocation>
<keyword evidence="2" id="KW-1185">Reference proteome</keyword>
<evidence type="ECO:0000313" key="1">
    <source>
        <dbReference type="EMBL" id="ASM56352.1"/>
    </source>
</evidence>
<sequence>MAIIIIKQKILAPFPGLSSPYQYSQVMTLTCFLRHKVLFLIKHFADNTQ</sequence>
<dbReference type="Proteomes" id="UP000198329">
    <property type="component" value="Plasmid unnamed"/>
</dbReference>
<gene>
    <name evidence="1" type="ORF">PNIG_p0074</name>
</gene>
<proteinExistence type="predicted"/>
<accession>A0AAC9UMS1</accession>
<protein>
    <submittedName>
        <fullName evidence="1">Uncharacterized protein</fullName>
    </submittedName>
</protein>
<organism evidence="1 2">
    <name type="scientific">Pseudoalteromonas nigrifaciens</name>
    <dbReference type="NCBI Taxonomy" id="28109"/>
    <lineage>
        <taxon>Bacteria</taxon>
        <taxon>Pseudomonadati</taxon>
        <taxon>Pseudomonadota</taxon>
        <taxon>Gammaproteobacteria</taxon>
        <taxon>Alteromonadales</taxon>
        <taxon>Pseudoalteromonadaceae</taxon>
        <taxon>Pseudoalteromonas</taxon>
    </lineage>
</organism>
<dbReference type="KEGG" id="png:PNIG_p0074"/>
<evidence type="ECO:0000313" key="2">
    <source>
        <dbReference type="Proteomes" id="UP000198329"/>
    </source>
</evidence>
<dbReference type="AlphaFoldDB" id="A0AAC9UMS1"/>
<reference evidence="1 2" key="1">
    <citation type="submission" date="2015-03" db="EMBL/GenBank/DDBJ databases">
        <authorList>
            <person name="Xie B.-B."/>
            <person name="Rong J.-C."/>
            <person name="Qin Q.-L."/>
            <person name="Zhang Y.-Z."/>
        </authorList>
    </citation>
    <scope>NUCLEOTIDE SEQUENCE [LARGE SCALE GENOMIC DNA]</scope>
    <source>
        <strain evidence="1 2">KMM 661</strain>
        <plasmid evidence="1 2">unnamed</plasmid>
    </source>
</reference>
<dbReference type="EMBL" id="CP011038">
    <property type="protein sequence ID" value="ASM56352.1"/>
    <property type="molecule type" value="Genomic_DNA"/>
</dbReference>
<keyword evidence="1" id="KW-0614">Plasmid</keyword>
<name>A0AAC9UMS1_9GAMM</name>